<dbReference type="RefSeq" id="WP_186633127.1">
    <property type="nucleotide sequence ID" value="NZ_JACOAF010000008.1"/>
</dbReference>
<protein>
    <submittedName>
        <fullName evidence="1">WbqC family protein</fullName>
    </submittedName>
</protein>
<evidence type="ECO:0000313" key="1">
    <source>
        <dbReference type="EMBL" id="MBC3538796.1"/>
    </source>
</evidence>
<evidence type="ECO:0000313" key="2">
    <source>
        <dbReference type="Proteomes" id="UP000659698"/>
    </source>
</evidence>
<comment type="caution">
    <text evidence="1">The sequence shown here is derived from an EMBL/GenBank/DDBJ whole genome shotgun (WGS) entry which is preliminary data.</text>
</comment>
<accession>A0ABR6VNT5</accession>
<reference evidence="1 2" key="1">
    <citation type="journal article" date="2019" name="Int. J. Syst. Evol. Microbiol.">
        <title>Rufibacter sediminis sp. nov., isolated from freshwater lake sediment.</title>
        <authorList>
            <person name="Qu J.H."/>
            <person name="Zhang L.J."/>
            <person name="Fu Y.H."/>
            <person name="Li H.F."/>
        </authorList>
    </citation>
    <scope>NUCLEOTIDE SEQUENCE [LARGE SCALE GENOMIC DNA]</scope>
    <source>
        <strain evidence="1 2">H-1</strain>
    </source>
</reference>
<organism evidence="1 2">
    <name type="scientific">Rufibacter sediminis</name>
    <dbReference type="NCBI Taxonomy" id="2762756"/>
    <lineage>
        <taxon>Bacteria</taxon>
        <taxon>Pseudomonadati</taxon>
        <taxon>Bacteroidota</taxon>
        <taxon>Cytophagia</taxon>
        <taxon>Cytophagales</taxon>
        <taxon>Hymenobacteraceae</taxon>
        <taxon>Rufibacter</taxon>
    </lineage>
</organism>
<dbReference type="InterPro" id="IPR014985">
    <property type="entry name" value="WbqC"/>
</dbReference>
<gene>
    <name evidence="1" type="ORF">H7U12_03830</name>
</gene>
<dbReference type="Proteomes" id="UP000659698">
    <property type="component" value="Unassembled WGS sequence"/>
</dbReference>
<proteinExistence type="predicted"/>
<sequence>MKIAIMQPYLFPYIGYFQLIAAVDVFVLYDDVHYIKKGWINRNRILLNGAEHTFTLPCLSVSQNKLIKDIEVDWSSREIGKVVATMETAYRKAPFFEEVIPLVKEVLMDQASTSIADVAATSIKQVCSYLNIKTTMKNSSTGGYGNAHLHRGERIVDIVLQEKGDRYLNAIGGLELYRKDHFAEHGIILSFLNPLPEVYPQPSPQFTPWLSIIDVLMYNDKETVSKLLTSYELL</sequence>
<keyword evidence="2" id="KW-1185">Reference proteome</keyword>
<dbReference type="EMBL" id="JACOAF010000008">
    <property type="protein sequence ID" value="MBC3538796.1"/>
    <property type="molecule type" value="Genomic_DNA"/>
</dbReference>
<dbReference type="Pfam" id="PF08889">
    <property type="entry name" value="WbqC"/>
    <property type="match status" value="1"/>
</dbReference>
<name>A0ABR6VNT5_9BACT</name>